<dbReference type="AlphaFoldDB" id="A0A5C4NLA5"/>
<feature type="transmembrane region" description="Helical" evidence="7">
    <location>
        <begin position="165"/>
        <end position="181"/>
    </location>
</feature>
<name>A0A5C4NLA5_9RHOB</name>
<evidence type="ECO:0000256" key="7">
    <source>
        <dbReference type="SAM" id="Phobius"/>
    </source>
</evidence>
<dbReference type="SUPFAM" id="SSF103473">
    <property type="entry name" value="MFS general substrate transporter"/>
    <property type="match status" value="1"/>
</dbReference>
<feature type="transmembrane region" description="Helical" evidence="7">
    <location>
        <begin position="101"/>
        <end position="127"/>
    </location>
</feature>
<evidence type="ECO:0000313" key="9">
    <source>
        <dbReference type="Proteomes" id="UP000305709"/>
    </source>
</evidence>
<keyword evidence="5 7" id="KW-1133">Transmembrane helix</keyword>
<proteinExistence type="inferred from homology"/>
<reference evidence="8 9" key="1">
    <citation type="submission" date="2019-06" db="EMBL/GenBank/DDBJ databases">
        <authorList>
            <person name="Jiang L."/>
        </authorList>
    </citation>
    <scope>NUCLEOTIDE SEQUENCE [LARGE SCALE GENOMIC DNA]</scope>
    <source>
        <strain evidence="8 9">YIM 48858</strain>
    </source>
</reference>
<dbReference type="InterPro" id="IPR036259">
    <property type="entry name" value="MFS_trans_sf"/>
</dbReference>
<evidence type="ECO:0000256" key="1">
    <source>
        <dbReference type="ARBA" id="ARBA00004127"/>
    </source>
</evidence>
<gene>
    <name evidence="8" type="ORF">FHG71_02960</name>
</gene>
<accession>A0A5C4NLA5</accession>
<evidence type="ECO:0000256" key="4">
    <source>
        <dbReference type="ARBA" id="ARBA00022692"/>
    </source>
</evidence>
<feature type="transmembrane region" description="Helical" evidence="7">
    <location>
        <begin position="289"/>
        <end position="311"/>
    </location>
</feature>
<dbReference type="RefSeq" id="WP_139080130.1">
    <property type="nucleotide sequence ID" value="NZ_VDFV01000002.1"/>
</dbReference>
<comment type="caution">
    <text evidence="8">The sequence shown here is derived from an EMBL/GenBank/DDBJ whole genome shotgun (WGS) entry which is preliminary data.</text>
</comment>
<evidence type="ECO:0000256" key="2">
    <source>
        <dbReference type="ARBA" id="ARBA00008335"/>
    </source>
</evidence>
<dbReference type="GO" id="GO:0016020">
    <property type="term" value="C:membrane"/>
    <property type="evidence" value="ECO:0007669"/>
    <property type="project" value="TreeGrafter"/>
</dbReference>
<evidence type="ECO:0000256" key="5">
    <source>
        <dbReference type="ARBA" id="ARBA00022989"/>
    </source>
</evidence>
<feature type="transmembrane region" description="Helical" evidence="7">
    <location>
        <begin position="139"/>
        <end position="159"/>
    </location>
</feature>
<dbReference type="Gene3D" id="1.20.1250.20">
    <property type="entry name" value="MFS general substrate transporter like domains"/>
    <property type="match status" value="1"/>
</dbReference>
<keyword evidence="6 7" id="KW-0472">Membrane</keyword>
<keyword evidence="4 7" id="KW-0812">Transmembrane</keyword>
<dbReference type="EMBL" id="VDFV01000002">
    <property type="protein sequence ID" value="TNC74168.1"/>
    <property type="molecule type" value="Genomic_DNA"/>
</dbReference>
<feature type="transmembrane region" description="Helical" evidence="7">
    <location>
        <begin position="20"/>
        <end position="45"/>
    </location>
</feature>
<keyword evidence="3" id="KW-0813">Transport</keyword>
<feature type="transmembrane region" description="Helical" evidence="7">
    <location>
        <begin position="57"/>
        <end position="81"/>
    </location>
</feature>
<feature type="transmembrane region" description="Helical" evidence="7">
    <location>
        <begin position="348"/>
        <end position="366"/>
    </location>
</feature>
<dbReference type="PANTHER" id="PTHR23514">
    <property type="entry name" value="BYPASS OF STOP CODON PROTEIN 6"/>
    <property type="match status" value="1"/>
</dbReference>
<sequence>MTSAIASQAGTPVPGFASRLFASGALAFFLTGNLVSLYGVALPAWSETYALAEGQGGALLAAQGAGSFAAVLAGVFGLPLGQRAGLVALGLGTLGLALGPAWGLMLLAAAVAGAGFGFLCVAVNRAFLAGFGDRGPGMVGLVNAFFGLGAIGAPLLFLLAGESPGPVMGAIAALSVVALLLSPRDDAPLTRGLPDLRQKRLLVTLFIFWNGLIEGAITGFGASALIDARLSSEAAAQLTSGFFVTYLAARIALYWLAARIPPGPLFLFGLLGASACMAAAALGAPGLGFILAGAFVGVIFPAYYVWAIGVLGPDGRMTAAILTMALLGGTLGPILLRPILATTGEEGVFWIVSMVSLGVALSFATLKGRAQALAPA</sequence>
<dbReference type="OrthoDB" id="581345at2"/>
<dbReference type="Proteomes" id="UP000305709">
    <property type="component" value="Unassembled WGS sequence"/>
</dbReference>
<evidence type="ECO:0000256" key="6">
    <source>
        <dbReference type="ARBA" id="ARBA00023136"/>
    </source>
</evidence>
<dbReference type="GO" id="GO:0012505">
    <property type="term" value="C:endomembrane system"/>
    <property type="evidence" value="ECO:0007669"/>
    <property type="project" value="UniProtKB-SubCell"/>
</dbReference>
<organism evidence="8 9">
    <name type="scientific">Rubellimicrobium roseum</name>
    <dbReference type="NCBI Taxonomy" id="687525"/>
    <lineage>
        <taxon>Bacteria</taxon>
        <taxon>Pseudomonadati</taxon>
        <taxon>Pseudomonadota</taxon>
        <taxon>Alphaproteobacteria</taxon>
        <taxon>Rhodobacterales</taxon>
        <taxon>Roseobacteraceae</taxon>
        <taxon>Rubellimicrobium</taxon>
    </lineage>
</organism>
<keyword evidence="9" id="KW-1185">Reference proteome</keyword>
<protein>
    <submittedName>
        <fullName evidence="8">MFS transporter</fullName>
    </submittedName>
</protein>
<dbReference type="InterPro" id="IPR051788">
    <property type="entry name" value="MFS_Transporter"/>
</dbReference>
<feature type="transmembrane region" description="Helical" evidence="7">
    <location>
        <begin position="201"/>
        <end position="226"/>
    </location>
</feature>
<comment type="subcellular location">
    <subcellularLocation>
        <location evidence="1">Endomembrane system</location>
        <topology evidence="1">Multi-pass membrane protein</topology>
    </subcellularLocation>
</comment>
<comment type="similarity">
    <text evidence="2">Belongs to the major facilitator superfamily.</text>
</comment>
<dbReference type="PANTHER" id="PTHR23514:SF3">
    <property type="entry name" value="BYPASS OF STOP CODON PROTEIN 6"/>
    <property type="match status" value="1"/>
</dbReference>
<evidence type="ECO:0000313" key="8">
    <source>
        <dbReference type="EMBL" id="TNC74168.1"/>
    </source>
</evidence>
<evidence type="ECO:0000256" key="3">
    <source>
        <dbReference type="ARBA" id="ARBA00022448"/>
    </source>
</evidence>
<feature type="transmembrane region" description="Helical" evidence="7">
    <location>
        <begin position="318"/>
        <end position="336"/>
    </location>
</feature>
<feature type="transmembrane region" description="Helical" evidence="7">
    <location>
        <begin position="238"/>
        <end position="258"/>
    </location>
</feature>
<feature type="transmembrane region" description="Helical" evidence="7">
    <location>
        <begin position="265"/>
        <end position="283"/>
    </location>
</feature>